<feature type="chain" id="PRO_5045710149" description="Cytochrome c domain-containing protein" evidence="7">
    <location>
        <begin position="23"/>
        <end position="146"/>
    </location>
</feature>
<comment type="caution">
    <text evidence="9">The sequence shown here is derived from an EMBL/GenBank/DDBJ whole genome shotgun (WGS) entry which is preliminary data.</text>
</comment>
<gene>
    <name evidence="9" type="ORF">MNKW57_13750</name>
</gene>
<evidence type="ECO:0000313" key="9">
    <source>
        <dbReference type="EMBL" id="GMG87054.1"/>
    </source>
</evidence>
<evidence type="ECO:0000259" key="8">
    <source>
        <dbReference type="Pfam" id="PF13442"/>
    </source>
</evidence>
<dbReference type="Gene3D" id="1.10.760.10">
    <property type="entry name" value="Cytochrome c-like domain"/>
    <property type="match status" value="1"/>
</dbReference>
<keyword evidence="4" id="KW-0249">Electron transport</keyword>
<evidence type="ECO:0000256" key="3">
    <source>
        <dbReference type="ARBA" id="ARBA00022723"/>
    </source>
</evidence>
<evidence type="ECO:0000256" key="4">
    <source>
        <dbReference type="ARBA" id="ARBA00022982"/>
    </source>
</evidence>
<accession>A0ABQ6LY67</accession>
<evidence type="ECO:0000256" key="5">
    <source>
        <dbReference type="ARBA" id="ARBA00023004"/>
    </source>
</evidence>
<dbReference type="InterPro" id="IPR002323">
    <property type="entry name" value="Cyt_CIE"/>
</dbReference>
<dbReference type="SUPFAM" id="SSF46626">
    <property type="entry name" value="Cytochrome c"/>
    <property type="match status" value="1"/>
</dbReference>
<dbReference type="PANTHER" id="PTHR40942">
    <property type="match status" value="1"/>
</dbReference>
<dbReference type="RefSeq" id="WP_285763694.1">
    <property type="nucleotide sequence ID" value="NZ_BSYJ01000003.1"/>
</dbReference>
<dbReference type="PRINTS" id="PR00607">
    <property type="entry name" value="CYTCHROMECIE"/>
</dbReference>
<evidence type="ECO:0000313" key="10">
    <source>
        <dbReference type="Proteomes" id="UP001224392"/>
    </source>
</evidence>
<dbReference type="EMBL" id="BSYJ01000003">
    <property type="protein sequence ID" value="GMG87054.1"/>
    <property type="molecule type" value="Genomic_DNA"/>
</dbReference>
<keyword evidence="3" id="KW-0479">Metal-binding</keyword>
<keyword evidence="2" id="KW-0349">Heme</keyword>
<sequence>MLRYRLMITALAICLSACGGDAAPGAPSGTSPAGGQPQPSKKAENPVAAAKRLRPADPQLAQTYQRTCYNCHATGAVNAPLTGNAEAWAPRLEKGMSTLLKSTTDGFRGMPPKGLCFDCSEAEFRELILFMTNQTGQPDSNNDSQD</sequence>
<organism evidence="9 10">
    <name type="scientific">Biformimicrobium ophioploci</name>
    <dbReference type="NCBI Taxonomy" id="3036711"/>
    <lineage>
        <taxon>Bacteria</taxon>
        <taxon>Pseudomonadati</taxon>
        <taxon>Pseudomonadota</taxon>
        <taxon>Gammaproteobacteria</taxon>
        <taxon>Cellvibrionales</taxon>
        <taxon>Microbulbiferaceae</taxon>
        <taxon>Biformimicrobium</taxon>
    </lineage>
</organism>
<evidence type="ECO:0000256" key="2">
    <source>
        <dbReference type="ARBA" id="ARBA00022617"/>
    </source>
</evidence>
<dbReference type="Proteomes" id="UP001224392">
    <property type="component" value="Unassembled WGS sequence"/>
</dbReference>
<evidence type="ECO:0000256" key="6">
    <source>
        <dbReference type="SAM" id="MobiDB-lite"/>
    </source>
</evidence>
<keyword evidence="7" id="KW-0732">Signal</keyword>
<name>A0ABQ6LY67_9GAMM</name>
<keyword evidence="5" id="KW-0408">Iron</keyword>
<keyword evidence="1" id="KW-0813">Transport</keyword>
<dbReference type="InterPro" id="IPR009056">
    <property type="entry name" value="Cyt_c-like_dom"/>
</dbReference>
<dbReference type="Pfam" id="PF13442">
    <property type="entry name" value="Cytochrome_CBB3"/>
    <property type="match status" value="1"/>
</dbReference>
<feature type="compositionally biased region" description="Low complexity" evidence="6">
    <location>
        <begin position="25"/>
        <end position="40"/>
    </location>
</feature>
<feature type="domain" description="Cytochrome c" evidence="8">
    <location>
        <begin position="59"/>
        <end position="131"/>
    </location>
</feature>
<feature type="signal peptide" evidence="7">
    <location>
        <begin position="1"/>
        <end position="22"/>
    </location>
</feature>
<evidence type="ECO:0000256" key="7">
    <source>
        <dbReference type="SAM" id="SignalP"/>
    </source>
</evidence>
<proteinExistence type="predicted"/>
<feature type="region of interest" description="Disordered" evidence="6">
    <location>
        <begin position="25"/>
        <end position="56"/>
    </location>
</feature>
<evidence type="ECO:0000256" key="1">
    <source>
        <dbReference type="ARBA" id="ARBA00022448"/>
    </source>
</evidence>
<protein>
    <recommendedName>
        <fullName evidence="8">Cytochrome c domain-containing protein</fullName>
    </recommendedName>
</protein>
<dbReference type="PANTHER" id="PTHR40942:SF4">
    <property type="entry name" value="CYTOCHROME C5"/>
    <property type="match status" value="1"/>
</dbReference>
<dbReference type="InterPro" id="IPR036909">
    <property type="entry name" value="Cyt_c-like_dom_sf"/>
</dbReference>
<keyword evidence="10" id="KW-1185">Reference proteome</keyword>
<reference evidence="9 10" key="1">
    <citation type="submission" date="2023-04" db="EMBL/GenBank/DDBJ databases">
        <title>Marinobulbifer ophiurae gen. nov., sp. Nov., isolate from tissue of brittle star Ophioplocus japonicus.</title>
        <authorList>
            <person name="Kawano K."/>
            <person name="Sawayama S."/>
            <person name="Nakagawa S."/>
        </authorList>
    </citation>
    <scope>NUCLEOTIDE SEQUENCE [LARGE SCALE GENOMIC DNA]</scope>
    <source>
        <strain evidence="9 10">NKW57</strain>
    </source>
</reference>